<sequence length="311" mass="33189">MFERRDAVDPRGMRLTEKPIRRIERAVRLDGVAGSARDLVHRLLRRRRLKDALHGVWLGHPLHPALAQLALGSLLSASLIDLCGGRRRDSSRLIVVGLLATGPTAAAGWADFADGHEEQQRVGLVHAALNATAVGCYVGALGARARRSGRGRGRSVAGGVLAGTAAALGGHLSFRMASGANHAEEVQHIGPENWQPVGPVAELPLDQPVRRLIGEVPAFVLRRSVRDEGGETMVVLSDRCPHLSAPLHEGELSSVDCQPQVTCPWHGSVFRVSDGEVVHGPATAPVPRFDTRVRNGLLEAKVRTLPGVSAS</sequence>
<feature type="domain" description="Rieske" evidence="7">
    <location>
        <begin position="194"/>
        <end position="300"/>
    </location>
</feature>
<evidence type="ECO:0000256" key="2">
    <source>
        <dbReference type="ARBA" id="ARBA00022723"/>
    </source>
</evidence>
<dbReference type="Proteomes" id="UP001428817">
    <property type="component" value="Unassembled WGS sequence"/>
</dbReference>
<organism evidence="8 9">
    <name type="scientific">Pseudonocardia eucalypti</name>
    <dbReference type="NCBI Taxonomy" id="648755"/>
    <lineage>
        <taxon>Bacteria</taxon>
        <taxon>Bacillati</taxon>
        <taxon>Actinomycetota</taxon>
        <taxon>Actinomycetes</taxon>
        <taxon>Pseudonocardiales</taxon>
        <taxon>Pseudonocardiaceae</taxon>
        <taxon>Pseudonocardia</taxon>
    </lineage>
</organism>
<dbReference type="PANTHER" id="PTHR21266">
    <property type="entry name" value="IRON-SULFUR DOMAIN CONTAINING PROTEIN"/>
    <property type="match status" value="1"/>
</dbReference>
<reference evidence="9" key="1">
    <citation type="journal article" date="2019" name="Int. J. Syst. Evol. Microbiol.">
        <title>The Global Catalogue of Microorganisms (GCM) 10K type strain sequencing project: providing services to taxonomists for standard genome sequencing and annotation.</title>
        <authorList>
            <consortium name="The Broad Institute Genomics Platform"/>
            <consortium name="The Broad Institute Genome Sequencing Center for Infectious Disease"/>
            <person name="Wu L."/>
            <person name="Ma J."/>
        </authorList>
    </citation>
    <scope>NUCLEOTIDE SEQUENCE [LARGE SCALE GENOMIC DNA]</scope>
    <source>
        <strain evidence="9">JCM 18303</strain>
    </source>
</reference>
<keyword evidence="1" id="KW-0001">2Fe-2S</keyword>
<dbReference type="Gene3D" id="2.102.10.10">
    <property type="entry name" value="Rieske [2Fe-2S] iron-sulphur domain"/>
    <property type="match status" value="1"/>
</dbReference>
<name>A0ABP9PJ74_9PSEU</name>
<keyword evidence="4" id="KW-0408">Iron</keyword>
<dbReference type="EMBL" id="BAABJP010000003">
    <property type="protein sequence ID" value="GAA5147525.1"/>
    <property type="molecule type" value="Genomic_DNA"/>
</dbReference>
<evidence type="ECO:0000313" key="9">
    <source>
        <dbReference type="Proteomes" id="UP001428817"/>
    </source>
</evidence>
<proteinExistence type="predicted"/>
<keyword evidence="3" id="KW-0560">Oxidoreductase</keyword>
<evidence type="ECO:0000256" key="6">
    <source>
        <dbReference type="SAM" id="Phobius"/>
    </source>
</evidence>
<dbReference type="CDD" id="cd03467">
    <property type="entry name" value="Rieske"/>
    <property type="match status" value="1"/>
</dbReference>
<evidence type="ECO:0000256" key="5">
    <source>
        <dbReference type="ARBA" id="ARBA00023014"/>
    </source>
</evidence>
<keyword evidence="2" id="KW-0479">Metal-binding</keyword>
<dbReference type="InterPro" id="IPR050584">
    <property type="entry name" value="Cholesterol_7-desaturase"/>
</dbReference>
<accession>A0ABP9PJ74</accession>
<dbReference type="PROSITE" id="PS51296">
    <property type="entry name" value="RIESKE"/>
    <property type="match status" value="1"/>
</dbReference>
<keyword evidence="6" id="KW-0812">Transmembrane</keyword>
<comment type="caution">
    <text evidence="8">The sequence shown here is derived from an EMBL/GenBank/DDBJ whole genome shotgun (WGS) entry which is preliminary data.</text>
</comment>
<dbReference type="InterPro" id="IPR036922">
    <property type="entry name" value="Rieske_2Fe-2S_sf"/>
</dbReference>
<dbReference type="SUPFAM" id="SSF50022">
    <property type="entry name" value="ISP domain"/>
    <property type="match status" value="1"/>
</dbReference>
<feature type="transmembrane region" description="Helical" evidence="6">
    <location>
        <begin position="91"/>
        <end position="110"/>
    </location>
</feature>
<dbReference type="InterPro" id="IPR019251">
    <property type="entry name" value="DUF2231_TM"/>
</dbReference>
<keyword evidence="5" id="KW-0411">Iron-sulfur</keyword>
<evidence type="ECO:0000256" key="4">
    <source>
        <dbReference type="ARBA" id="ARBA00023004"/>
    </source>
</evidence>
<keyword evidence="9" id="KW-1185">Reference proteome</keyword>
<dbReference type="Pfam" id="PF09990">
    <property type="entry name" value="DUF2231"/>
    <property type="match status" value="1"/>
</dbReference>
<evidence type="ECO:0000256" key="3">
    <source>
        <dbReference type="ARBA" id="ARBA00023002"/>
    </source>
</evidence>
<protein>
    <recommendedName>
        <fullName evidence="7">Rieske domain-containing protein</fullName>
    </recommendedName>
</protein>
<feature type="transmembrane region" description="Helical" evidence="6">
    <location>
        <begin position="122"/>
        <end position="143"/>
    </location>
</feature>
<evidence type="ECO:0000259" key="7">
    <source>
        <dbReference type="PROSITE" id="PS51296"/>
    </source>
</evidence>
<dbReference type="PANTHER" id="PTHR21266:SF60">
    <property type="entry name" value="3-KETOSTEROID-9-ALPHA-MONOOXYGENASE, OXYGENASE COMPONENT"/>
    <property type="match status" value="1"/>
</dbReference>
<evidence type="ECO:0000313" key="8">
    <source>
        <dbReference type="EMBL" id="GAA5147525.1"/>
    </source>
</evidence>
<evidence type="ECO:0000256" key="1">
    <source>
        <dbReference type="ARBA" id="ARBA00022714"/>
    </source>
</evidence>
<dbReference type="Pfam" id="PF00355">
    <property type="entry name" value="Rieske"/>
    <property type="match status" value="1"/>
</dbReference>
<keyword evidence="6" id="KW-1133">Transmembrane helix</keyword>
<gene>
    <name evidence="8" type="ORF">GCM10023321_08500</name>
</gene>
<dbReference type="InterPro" id="IPR017941">
    <property type="entry name" value="Rieske_2Fe-2S"/>
</dbReference>
<keyword evidence="6" id="KW-0472">Membrane</keyword>